<sequence>MKPLEIMNLFTQIALFLMQFVISRSIRVQNATFNLVLRNSSLSVESRMDQRIIKSPMACAQLCLTNPQCEAFSLDPSLISSTSCETFSFSINSTLEEVPGWNLYTIYEPKMQSFTYEVFDQTLVTQLADGNWKLSCGQNILVGLWDDTAAKVDFDLLKCVNTKDMALQQGGKQFEVEVSETNQCPRNSVISAFISTSNNMANVVKLECSLVGPGWLVNSFDCFTIMRTKNEAKGPQTAYDKWKFECLQRDDKDTSTGRREDTTRTGPQVSFLGLE</sequence>
<keyword evidence="4" id="KW-1185">Reference proteome</keyword>
<evidence type="ECO:0000259" key="3">
    <source>
        <dbReference type="Pfam" id="PF00024"/>
    </source>
</evidence>
<evidence type="ECO:0000313" key="4">
    <source>
        <dbReference type="Proteomes" id="UP000694941"/>
    </source>
</evidence>
<name>A0ABM1T5Z4_LIMPO</name>
<feature type="compositionally biased region" description="Basic and acidic residues" evidence="1">
    <location>
        <begin position="251"/>
        <end position="263"/>
    </location>
</feature>
<dbReference type="Proteomes" id="UP000694941">
    <property type="component" value="Unplaced"/>
</dbReference>
<gene>
    <name evidence="5" type="primary">LOC111087765</name>
</gene>
<organism evidence="4 5">
    <name type="scientific">Limulus polyphemus</name>
    <name type="common">Atlantic horseshoe crab</name>
    <dbReference type="NCBI Taxonomy" id="6850"/>
    <lineage>
        <taxon>Eukaryota</taxon>
        <taxon>Metazoa</taxon>
        <taxon>Ecdysozoa</taxon>
        <taxon>Arthropoda</taxon>
        <taxon>Chelicerata</taxon>
        <taxon>Merostomata</taxon>
        <taxon>Xiphosura</taxon>
        <taxon>Limulidae</taxon>
        <taxon>Limulus</taxon>
    </lineage>
</organism>
<dbReference type="InterPro" id="IPR003609">
    <property type="entry name" value="Pan_app"/>
</dbReference>
<feature type="chain" id="PRO_5046412917" evidence="2">
    <location>
        <begin position="26"/>
        <end position="275"/>
    </location>
</feature>
<protein>
    <submittedName>
        <fullName evidence="5">Uncharacterized protein LOC111087765</fullName>
    </submittedName>
</protein>
<reference evidence="5" key="1">
    <citation type="submission" date="2025-08" db="UniProtKB">
        <authorList>
            <consortium name="RefSeq"/>
        </authorList>
    </citation>
    <scope>IDENTIFICATION</scope>
    <source>
        <tissue evidence="5">Muscle</tissue>
    </source>
</reference>
<evidence type="ECO:0000256" key="1">
    <source>
        <dbReference type="SAM" id="MobiDB-lite"/>
    </source>
</evidence>
<dbReference type="Pfam" id="PF00024">
    <property type="entry name" value="PAN_1"/>
    <property type="match status" value="1"/>
</dbReference>
<feature type="region of interest" description="Disordered" evidence="1">
    <location>
        <begin position="251"/>
        <end position="275"/>
    </location>
</feature>
<keyword evidence="2" id="KW-0732">Signal</keyword>
<accession>A0ABM1T5Z4</accession>
<feature type="domain" description="Apple" evidence="3">
    <location>
        <begin position="48"/>
        <end position="93"/>
    </location>
</feature>
<proteinExistence type="predicted"/>
<evidence type="ECO:0000313" key="5">
    <source>
        <dbReference type="RefSeq" id="XP_022251300.1"/>
    </source>
</evidence>
<dbReference type="RefSeq" id="XP_022251300.1">
    <property type="nucleotide sequence ID" value="XM_022395592.1"/>
</dbReference>
<evidence type="ECO:0000256" key="2">
    <source>
        <dbReference type="SAM" id="SignalP"/>
    </source>
</evidence>
<dbReference type="GeneID" id="111087765"/>
<feature type="signal peptide" evidence="2">
    <location>
        <begin position="1"/>
        <end position="25"/>
    </location>
</feature>